<dbReference type="Proteomes" id="UP000002899">
    <property type="component" value="Chromosome I"/>
</dbReference>
<dbReference type="KEGG" id="bmic:BMR1_01G00026"/>
<dbReference type="Gene3D" id="1.25.10.10">
    <property type="entry name" value="Leucine-rich Repeat Variant"/>
    <property type="match status" value="1"/>
</dbReference>
<sequence length="1187" mass="134975">MTAVDVTIHHKELCKREELYMSENYGVCFPEIFCIINPHSSSTPTTSYSSIKAESIVSSSPQPLADIVENFRSSINNRTCDINTLNRLEIAINNGIDRQYFQLLNYEFNKVFLVCNWPEKWYSRVLANAIFLSAYFKDSNLAVSCSNCFKTFTLLDNFHLHSDVIFNSIANSLAISGNSWDQTVYNAIIEFSLAFTHIGSDSLWEIITSIIYKIAPRIELDVFSTLTGDELGLGYYFNGLIVSRTTIAIISYVKGVLDETIKAITEKYSKTVVIKVKQCLTDVMGRIITYLPNCDRFIEDMCKMSELPENVVAVYIIRQFVKSSTLTIDQLVLIGLWCINCSKAIHSKWQKYLVGLDKLHSHFIDGSTNDINNLDNSEPILVSNKLRDMLGDGLLVCDINVLCQMEHINLTNYQSHVWASLILMDQHDANLSFFDCVVPYLKFSYSNQHSNKCFTSPIPSAVFYSLICDIPRMIMHHLQCITLDGEGQLNIVSGLQKFISEDPTLIDSTLFNTLQMLCSHKDYKVRLKLAQILLCCIHYDKMGDMVENITLVLLCDKSASVRLAAVNTFHRIVTDYNYTLQLDTIKHIARVYVGDTNKSVCHVALQILSNFFFCQFIESSDKYDIKGVIEVLLCHLYGRKSLISYYNGLDFTQNPIKSMNKICNCCQDHMLDFWYNYLVANIKASGHNRIELLYVIHLFSDVFRSYYLGKIHELVSLFKYMQMDDQTYHLLVELICKNMDSCVDYKLKGELVHFVNYDRQDNSNIVIQSKMKLCVMCNIDVTGAIVAALDAITTLSLALYQQNELPLVNQSDKVSIWKLGSILQYLPQISYNLFAGDPTGSCAKVASDLLNIGLGFIGHDDNLLIIIICSMCSYISHFDNIQHLDMQKFALLMQKSMSWNKTLAVAVLVTMRKFYSLKFNSKYNRHADGLGNLFTSLIHNNLSMLLYKSGRYVRHWCLIILQGLISANSIWSGSLTSHLFACYILYPGNRDVCNAVLMAGSMGCVVDYLERGVELIVSNAVRMGSHGQNVTQLIRSFKKLYHGNRTTENDGRNFVKLVRNKLEAALNGQNFKPKLSLREKILFIDLLVSFAMLVCERQTLEADLFAKEVKKLVFSGYGGKSGDGSDEPFRYYVYRRLQGLSKYLALVSDDNTSSAKNLKKYASYSEAVRTRLFKRCLKMGAKLSRMC</sequence>
<dbReference type="GeneID" id="24423090"/>
<evidence type="ECO:0000313" key="2">
    <source>
        <dbReference type="Proteomes" id="UP000002899"/>
    </source>
</evidence>
<protein>
    <submittedName>
        <fullName evidence="1">Uncharacterized protein</fullName>
    </submittedName>
</protein>
<dbReference type="SUPFAM" id="SSF48371">
    <property type="entry name" value="ARM repeat"/>
    <property type="match status" value="1"/>
</dbReference>
<reference evidence="1 2" key="3">
    <citation type="journal article" date="2016" name="Sci. Rep.">
        <title>Genome-wide diversity and gene expression profiling of Babesia microti isolates identify polymorphic genes that mediate host-pathogen interactions.</title>
        <authorList>
            <person name="Silva J.C."/>
            <person name="Cornillot E."/>
            <person name="McCracken C."/>
            <person name="Usmani-Brown S."/>
            <person name="Dwivedi A."/>
            <person name="Ifeonu O.O."/>
            <person name="Crabtree J."/>
            <person name="Gotia H.T."/>
            <person name="Virji A.Z."/>
            <person name="Reynes C."/>
            <person name="Colinge J."/>
            <person name="Kumar V."/>
            <person name="Lawres L."/>
            <person name="Pazzi J.E."/>
            <person name="Pablo J.V."/>
            <person name="Hung C."/>
            <person name="Brancato J."/>
            <person name="Kumari P."/>
            <person name="Orvis J."/>
            <person name="Tretina K."/>
            <person name="Chibucos M."/>
            <person name="Ott S."/>
            <person name="Sadzewicz L."/>
            <person name="Sengamalay N."/>
            <person name="Shetty A.C."/>
            <person name="Su Q."/>
            <person name="Tallon L."/>
            <person name="Fraser C.M."/>
            <person name="Frutos R."/>
            <person name="Molina D.M."/>
            <person name="Krause P.J."/>
            <person name="Ben Mamoun C."/>
        </authorList>
    </citation>
    <scope>NUCLEOTIDE SEQUENCE [LARGE SCALE GENOMIC DNA]</scope>
    <source>
        <strain evidence="1 2">RI</strain>
    </source>
</reference>
<name>A0A1N6LW41_BABMR</name>
<keyword evidence="2" id="KW-1185">Reference proteome</keyword>
<dbReference type="VEuPathDB" id="PiroplasmaDB:BMR1_01G00026"/>
<dbReference type="AlphaFoldDB" id="A0A1N6LW41"/>
<accession>A0A1N6LW41</accession>
<evidence type="ECO:0000313" key="1">
    <source>
        <dbReference type="EMBL" id="SIO73118.1"/>
    </source>
</evidence>
<proteinExistence type="predicted"/>
<reference evidence="1 2" key="2">
    <citation type="journal article" date="2013" name="PLoS ONE">
        <title>Whole genome mapping and re-organization of the nuclear and mitochondrial genomes of Babesia microti isolates.</title>
        <authorList>
            <person name="Cornillot E."/>
            <person name="Dassouli A."/>
            <person name="Garg A."/>
            <person name="Pachikara N."/>
            <person name="Randazzo S."/>
            <person name="Depoix D."/>
            <person name="Carcy B."/>
            <person name="Delbecq S."/>
            <person name="Frutos R."/>
            <person name="Silva J.C."/>
            <person name="Sutton R."/>
            <person name="Krause P.J."/>
            <person name="Mamoun C.B."/>
        </authorList>
    </citation>
    <scope>NUCLEOTIDE SEQUENCE [LARGE SCALE GENOMIC DNA]</scope>
    <source>
        <strain evidence="1 2">RI</strain>
    </source>
</reference>
<gene>
    <name evidence="1" type="ORF">BMR1_01G00026</name>
</gene>
<dbReference type="RefSeq" id="XP_021337230.1">
    <property type="nucleotide sequence ID" value="XM_021483073.1"/>
</dbReference>
<dbReference type="InterPro" id="IPR016024">
    <property type="entry name" value="ARM-type_fold"/>
</dbReference>
<dbReference type="InterPro" id="IPR011989">
    <property type="entry name" value="ARM-like"/>
</dbReference>
<dbReference type="EMBL" id="FO082871">
    <property type="protein sequence ID" value="SIO73118.1"/>
    <property type="molecule type" value="Genomic_DNA"/>
</dbReference>
<organism evidence="1 2">
    <name type="scientific">Babesia microti (strain RI)</name>
    <dbReference type="NCBI Taxonomy" id="1133968"/>
    <lineage>
        <taxon>Eukaryota</taxon>
        <taxon>Sar</taxon>
        <taxon>Alveolata</taxon>
        <taxon>Apicomplexa</taxon>
        <taxon>Aconoidasida</taxon>
        <taxon>Piroplasmida</taxon>
        <taxon>Babesiidae</taxon>
        <taxon>Babesia</taxon>
    </lineage>
</organism>
<reference evidence="1 2" key="1">
    <citation type="journal article" date="2012" name="Nucleic Acids Res.">
        <title>Sequencing of the smallest Apicomplexan genome from the human pathogen Babesia microti.</title>
        <authorList>
            <person name="Cornillot E."/>
            <person name="Hadj-Kaddour K."/>
            <person name="Dassouli A."/>
            <person name="Noel B."/>
            <person name="Ranwez V."/>
            <person name="Vacherie B."/>
            <person name="Augagneur Y."/>
            <person name="Bres V."/>
            <person name="Duclos A."/>
            <person name="Randazzo S."/>
            <person name="Carcy B."/>
            <person name="Debierre-Grockiego F."/>
            <person name="Delbecq S."/>
            <person name="Moubri-Menage K."/>
            <person name="Shams-Eldin H."/>
            <person name="Usmani-Brown S."/>
            <person name="Bringaud F."/>
            <person name="Wincker P."/>
            <person name="Vivares C.P."/>
            <person name="Schwarz R.T."/>
            <person name="Schetters T.P."/>
            <person name="Krause P.J."/>
            <person name="Gorenflot A."/>
            <person name="Berry V."/>
            <person name="Barbe V."/>
            <person name="Ben Mamoun C."/>
        </authorList>
    </citation>
    <scope>NUCLEOTIDE SEQUENCE [LARGE SCALE GENOMIC DNA]</scope>
    <source>
        <strain evidence="1 2">RI</strain>
    </source>
</reference>